<comment type="caution">
    <text evidence="2">The sequence shown here is derived from an EMBL/GenBank/DDBJ whole genome shotgun (WGS) entry which is preliminary data.</text>
</comment>
<sequence>MKAFAFAIAVLLMAASISARADGPLDGYDDGAPPAIARTLSPNEYVINADGASEDPDHRMSDVARAYRNGVIAGRQEEVARQRRIIAEQNARNDATTDYVQANPPLPLYQQPSVQYVQQQPQPMYVPVPSQQYVYAPPPAPRIVVSVGIPFYRALPTGQWPQGYRPVWPHRQDRGW</sequence>
<gene>
    <name evidence="2" type="ORF">SAMN05446927_6549</name>
</gene>
<reference evidence="2 3" key="1">
    <citation type="submission" date="2017-09" db="EMBL/GenBank/DDBJ databases">
        <authorList>
            <person name="Varghese N."/>
            <person name="Submissions S."/>
        </authorList>
    </citation>
    <scope>NUCLEOTIDE SEQUENCE [LARGE SCALE GENOMIC DNA]</scope>
    <source>
        <strain evidence="2 3">OK806</strain>
    </source>
</reference>
<keyword evidence="3" id="KW-1185">Reference proteome</keyword>
<keyword evidence="1" id="KW-0732">Signal</keyword>
<dbReference type="EMBL" id="OCSU01000003">
    <property type="protein sequence ID" value="SOE87960.1"/>
    <property type="molecule type" value="Genomic_DNA"/>
</dbReference>
<name>A0A7Z7IC14_9BURK</name>
<dbReference type="RefSeq" id="WP_097190679.1">
    <property type="nucleotide sequence ID" value="NZ_OCSU01000003.1"/>
</dbReference>
<feature type="signal peptide" evidence="1">
    <location>
        <begin position="1"/>
        <end position="21"/>
    </location>
</feature>
<evidence type="ECO:0000313" key="2">
    <source>
        <dbReference type="EMBL" id="SOE87960.1"/>
    </source>
</evidence>
<feature type="chain" id="PRO_5031536465" evidence="1">
    <location>
        <begin position="22"/>
        <end position="176"/>
    </location>
</feature>
<protein>
    <submittedName>
        <fullName evidence="2">Uncharacterized protein</fullName>
    </submittedName>
</protein>
<accession>A0A7Z7IC14</accession>
<organism evidence="2 3">
    <name type="scientific">Caballeronia arationis</name>
    <dbReference type="NCBI Taxonomy" id="1777142"/>
    <lineage>
        <taxon>Bacteria</taxon>
        <taxon>Pseudomonadati</taxon>
        <taxon>Pseudomonadota</taxon>
        <taxon>Betaproteobacteria</taxon>
        <taxon>Burkholderiales</taxon>
        <taxon>Burkholderiaceae</taxon>
        <taxon>Caballeronia</taxon>
    </lineage>
</organism>
<dbReference type="AlphaFoldDB" id="A0A7Z7IC14"/>
<evidence type="ECO:0000313" key="3">
    <source>
        <dbReference type="Proteomes" id="UP000219522"/>
    </source>
</evidence>
<proteinExistence type="predicted"/>
<dbReference type="Proteomes" id="UP000219522">
    <property type="component" value="Unassembled WGS sequence"/>
</dbReference>
<evidence type="ECO:0000256" key="1">
    <source>
        <dbReference type="SAM" id="SignalP"/>
    </source>
</evidence>